<accession>A0A286P5F5</accession>
<feature type="chain" id="PRO_5013239226" evidence="1">
    <location>
        <begin position="19"/>
        <end position="99"/>
    </location>
</feature>
<proteinExistence type="predicted"/>
<reference evidence="2" key="1">
    <citation type="journal article" date="2016" name="Biosci. Biotechnol. Biochem.">
        <title>Bioconversion of AHX to AOH by resting cells of Burkholderia contaminans CH-1.</title>
        <authorList>
            <person name="Choi J.H."/>
            <person name="Kikuchi A."/>
            <person name="Pumkaeo P."/>
            <person name="Hirai H."/>
            <person name="Tokuyama S."/>
            <person name="Kawagishi H."/>
        </authorList>
    </citation>
    <scope>NUCLEOTIDE SEQUENCE</scope>
    <source>
        <strain evidence="2">CH-1</strain>
    </source>
</reference>
<protein>
    <submittedName>
        <fullName evidence="2">Uncharacterized protein</fullName>
    </submittedName>
</protein>
<reference evidence="2" key="2">
    <citation type="journal article" date="2017" name="Genome Announc.">
        <title>High-Quality Draft Genome Sequence of Burkholderia contaminans CH-1, a Gram-Negative Bacterium That Metabolizes 2-Azahypoxanthine, a Plant Growth-Regulating Compound.</title>
        <authorList>
            <person name="Choi J.-H."/>
            <person name="Sugiura H."/>
            <person name="Moriuchi R."/>
            <person name="Kawagishi H."/>
            <person name="Dohra H."/>
        </authorList>
    </citation>
    <scope>NUCLEOTIDE SEQUENCE</scope>
    <source>
        <strain evidence="2">CH-1</strain>
    </source>
</reference>
<feature type="signal peptide" evidence="1">
    <location>
        <begin position="1"/>
        <end position="18"/>
    </location>
</feature>
<organism evidence="2">
    <name type="scientific">Burkholderia contaminans</name>
    <dbReference type="NCBI Taxonomy" id="488447"/>
    <lineage>
        <taxon>Bacteria</taxon>
        <taxon>Pseudomonadati</taxon>
        <taxon>Pseudomonadota</taxon>
        <taxon>Betaproteobacteria</taxon>
        <taxon>Burkholderiales</taxon>
        <taxon>Burkholderiaceae</taxon>
        <taxon>Burkholderia</taxon>
        <taxon>Burkholderia cepacia complex</taxon>
    </lineage>
</organism>
<name>A0A286P5F5_9BURK</name>
<evidence type="ECO:0000313" key="2">
    <source>
        <dbReference type="EMBL" id="BBA38025.1"/>
    </source>
</evidence>
<dbReference type="EMBL" id="AP018357">
    <property type="protein sequence ID" value="BBA38025.1"/>
    <property type="molecule type" value="Genomic_DNA"/>
</dbReference>
<sequence length="99" mass="10102">MIPYSVTLLCAQAGPASAIAVASATPSFVFMAVSKQYIDVLIDFYGDPDESGMPTGIGKTARVACYDIAGSRCRCGAAAREPATATAIAAPAIGTRNAR</sequence>
<evidence type="ECO:0000256" key="1">
    <source>
        <dbReference type="SAM" id="SignalP"/>
    </source>
</evidence>
<gene>
    <name evidence="2" type="ORF">BCCH1_04410</name>
</gene>
<keyword evidence="1" id="KW-0732">Signal</keyword>
<dbReference type="AlphaFoldDB" id="A0A286P5F5"/>